<keyword evidence="2" id="KW-0812">Transmembrane</keyword>
<keyword evidence="2" id="KW-1133">Transmembrane helix</keyword>
<feature type="compositionally biased region" description="Pro residues" evidence="1">
    <location>
        <begin position="74"/>
        <end position="92"/>
    </location>
</feature>
<evidence type="ECO:0000313" key="3">
    <source>
        <dbReference type="EMBL" id="NYH85599.1"/>
    </source>
</evidence>
<organism evidence="4 5">
    <name type="scientific">Actinopolymorpha cephalotaxi</name>
    <dbReference type="NCBI Taxonomy" id="504797"/>
    <lineage>
        <taxon>Bacteria</taxon>
        <taxon>Bacillati</taxon>
        <taxon>Actinomycetota</taxon>
        <taxon>Actinomycetes</taxon>
        <taxon>Propionibacteriales</taxon>
        <taxon>Actinopolymorphaceae</taxon>
        <taxon>Actinopolymorpha</taxon>
    </lineage>
</organism>
<dbReference type="Proteomes" id="UP000199052">
    <property type="component" value="Unassembled WGS sequence"/>
</dbReference>
<feature type="region of interest" description="Disordered" evidence="1">
    <location>
        <begin position="1"/>
        <end position="107"/>
    </location>
</feature>
<keyword evidence="2" id="KW-0472">Membrane</keyword>
<dbReference type="RefSeq" id="WP_092882281.1">
    <property type="nucleotide sequence ID" value="NZ_FOOI01000003.1"/>
</dbReference>
<name>A0A1I2NIL1_9ACTN</name>
<sequence>MSESPQDPAPGSDSPDPTQRLRARLGAVLDLASAQLPPSAAPDFRTPTSRGPAARTPVGVPPTERRWEDQPGAPGAPAPGAPAPGAPAPGAPAAPERAPGGNGSTTPLITAAVGASVRVRASEPNDLGVAHRADLARLFQRVGAWALGLSAAGMFLAALAAFRWIGGENVDVGAVGWAAVGLALVSLTSLVLAYFTVMGFRQIEYEADLGGGEHGVSRQGSSQGEQGRGEQSHDRAESGDGRRPWGG</sequence>
<dbReference type="EMBL" id="JACBZA010000001">
    <property type="protein sequence ID" value="NYH85599.1"/>
    <property type="molecule type" value="Genomic_DNA"/>
</dbReference>
<evidence type="ECO:0000313" key="4">
    <source>
        <dbReference type="EMBL" id="SFG01131.1"/>
    </source>
</evidence>
<reference evidence="4 5" key="1">
    <citation type="submission" date="2016-10" db="EMBL/GenBank/DDBJ databases">
        <authorList>
            <person name="de Groot N.N."/>
        </authorList>
    </citation>
    <scope>NUCLEOTIDE SEQUENCE [LARGE SCALE GENOMIC DNA]</scope>
    <source>
        <strain evidence="4 5">CPCC 202808</strain>
    </source>
</reference>
<accession>A0A1I2NIL1</accession>
<gene>
    <name evidence="3" type="ORF">FHR37_004450</name>
    <name evidence="4" type="ORF">SAMN05421678_103293</name>
</gene>
<feature type="transmembrane region" description="Helical" evidence="2">
    <location>
        <begin position="142"/>
        <end position="162"/>
    </location>
</feature>
<dbReference type="Proteomes" id="UP000533017">
    <property type="component" value="Unassembled WGS sequence"/>
</dbReference>
<dbReference type="AlphaFoldDB" id="A0A1I2NIL1"/>
<evidence type="ECO:0000256" key="1">
    <source>
        <dbReference type="SAM" id="MobiDB-lite"/>
    </source>
</evidence>
<evidence type="ECO:0000313" key="5">
    <source>
        <dbReference type="Proteomes" id="UP000199052"/>
    </source>
</evidence>
<feature type="compositionally biased region" description="Basic and acidic residues" evidence="1">
    <location>
        <begin position="227"/>
        <end position="247"/>
    </location>
</feature>
<evidence type="ECO:0000313" key="6">
    <source>
        <dbReference type="Proteomes" id="UP000533017"/>
    </source>
</evidence>
<feature type="region of interest" description="Disordered" evidence="1">
    <location>
        <begin position="212"/>
        <end position="247"/>
    </location>
</feature>
<proteinExistence type="predicted"/>
<protein>
    <submittedName>
        <fullName evidence="4">Uncharacterized protein</fullName>
    </submittedName>
</protein>
<feature type="compositionally biased region" description="Low complexity" evidence="1">
    <location>
        <begin position="29"/>
        <end position="43"/>
    </location>
</feature>
<dbReference type="EMBL" id="FOOI01000003">
    <property type="protein sequence ID" value="SFG01131.1"/>
    <property type="molecule type" value="Genomic_DNA"/>
</dbReference>
<keyword evidence="6" id="KW-1185">Reference proteome</keyword>
<reference evidence="3 6" key="2">
    <citation type="submission" date="2020-07" db="EMBL/GenBank/DDBJ databases">
        <title>Sequencing the genomes of 1000 actinobacteria strains.</title>
        <authorList>
            <person name="Klenk H.-P."/>
        </authorList>
    </citation>
    <scope>NUCLEOTIDE SEQUENCE [LARGE SCALE GENOMIC DNA]</scope>
    <source>
        <strain evidence="3 6">DSM 45117</strain>
    </source>
</reference>
<evidence type="ECO:0000256" key="2">
    <source>
        <dbReference type="SAM" id="Phobius"/>
    </source>
</evidence>
<feature type="transmembrane region" description="Helical" evidence="2">
    <location>
        <begin position="174"/>
        <end position="195"/>
    </location>
</feature>